<feature type="compositionally biased region" description="Basic and acidic residues" evidence="1">
    <location>
        <begin position="75"/>
        <end position="94"/>
    </location>
</feature>
<comment type="caution">
    <text evidence="2">The sequence shown here is derived from an EMBL/GenBank/DDBJ whole genome shotgun (WGS) entry which is preliminary data.</text>
</comment>
<evidence type="ECO:0000313" key="2">
    <source>
        <dbReference type="EMBL" id="RRT52782.1"/>
    </source>
</evidence>
<organism evidence="2 3">
    <name type="scientific">Ensete ventricosum</name>
    <name type="common">Abyssinian banana</name>
    <name type="synonym">Musa ensete</name>
    <dbReference type="NCBI Taxonomy" id="4639"/>
    <lineage>
        <taxon>Eukaryota</taxon>
        <taxon>Viridiplantae</taxon>
        <taxon>Streptophyta</taxon>
        <taxon>Embryophyta</taxon>
        <taxon>Tracheophyta</taxon>
        <taxon>Spermatophyta</taxon>
        <taxon>Magnoliopsida</taxon>
        <taxon>Liliopsida</taxon>
        <taxon>Zingiberales</taxon>
        <taxon>Musaceae</taxon>
        <taxon>Ensete</taxon>
    </lineage>
</organism>
<sequence length="130" mass="14636">MEGRFRAIETRELDNERNKRREGDPCTWLRFRFGWLEVQADDDGVTSTISGSWYDELPAKSGSLQQGRHTVIETQGREEGGSRGKEEEGGERKKGSLGADDGVRGGRGRRRLLHGGQCRWRRTVPIPPGV</sequence>
<accession>A0A426YM35</accession>
<gene>
    <name evidence="2" type="ORF">B296_00038284</name>
</gene>
<evidence type="ECO:0000313" key="3">
    <source>
        <dbReference type="Proteomes" id="UP000287651"/>
    </source>
</evidence>
<protein>
    <submittedName>
        <fullName evidence="2">Uncharacterized protein</fullName>
    </submittedName>
</protein>
<feature type="region of interest" description="Disordered" evidence="1">
    <location>
        <begin position="1"/>
        <end position="22"/>
    </location>
</feature>
<name>A0A426YM35_ENSVE</name>
<dbReference type="EMBL" id="AMZH03011491">
    <property type="protein sequence ID" value="RRT52782.1"/>
    <property type="molecule type" value="Genomic_DNA"/>
</dbReference>
<dbReference type="AlphaFoldDB" id="A0A426YM35"/>
<feature type="region of interest" description="Disordered" evidence="1">
    <location>
        <begin position="59"/>
        <end position="114"/>
    </location>
</feature>
<reference evidence="2 3" key="1">
    <citation type="journal article" date="2014" name="Agronomy (Basel)">
        <title>A Draft Genome Sequence for Ensete ventricosum, the Drought-Tolerant Tree Against Hunger.</title>
        <authorList>
            <person name="Harrison J."/>
            <person name="Moore K.A."/>
            <person name="Paszkiewicz K."/>
            <person name="Jones T."/>
            <person name="Grant M."/>
            <person name="Ambacheew D."/>
            <person name="Muzemil S."/>
            <person name="Studholme D.J."/>
        </authorList>
    </citation>
    <scope>NUCLEOTIDE SEQUENCE [LARGE SCALE GENOMIC DNA]</scope>
</reference>
<dbReference type="Proteomes" id="UP000287651">
    <property type="component" value="Unassembled WGS sequence"/>
</dbReference>
<evidence type="ECO:0000256" key="1">
    <source>
        <dbReference type="SAM" id="MobiDB-lite"/>
    </source>
</evidence>
<proteinExistence type="predicted"/>